<name>A0A0N1QZX7_SALSV</name>
<evidence type="ECO:0000256" key="2">
    <source>
        <dbReference type="ARBA" id="ARBA00023163"/>
    </source>
</evidence>
<reference evidence="3 4" key="1">
    <citation type="journal article" date="2011" name="J. Bacteriol.">
        <title>Comparative genomics of 28 Salmonella enterica isolates: evidence for CRISPR-mediated adaptive sublineage evolution.</title>
        <authorList>
            <person name="Fricke W.F."/>
            <person name="Mammel M.K."/>
            <person name="McDermott P.F."/>
            <person name="Tartera C."/>
            <person name="White D.G."/>
            <person name="Leclerc J.E."/>
            <person name="Ravel J."/>
            <person name="Cebula T.A."/>
        </authorList>
    </citation>
    <scope>NUCLEOTIDE SEQUENCE [LARGE SCALE GENOMIC DNA]</scope>
    <source>
        <strain evidence="3 4">CVM19633</strain>
    </source>
</reference>
<protein>
    <submittedName>
        <fullName evidence="3">PefB</fullName>
    </submittedName>
</protein>
<dbReference type="AlphaFoldDB" id="A0A0N1QZX7"/>
<dbReference type="EMBL" id="CP001127">
    <property type="protein sequence ID" value="ACF92270.1"/>
    <property type="molecule type" value="Genomic_DNA"/>
</dbReference>
<evidence type="ECO:0000313" key="3">
    <source>
        <dbReference type="EMBL" id="ACF92270.1"/>
    </source>
</evidence>
<dbReference type="GO" id="GO:0006355">
    <property type="term" value="P:regulation of DNA-templated transcription"/>
    <property type="evidence" value="ECO:0007669"/>
    <property type="project" value="InterPro"/>
</dbReference>
<accession>A0A0N1QZX7</accession>
<dbReference type="PRINTS" id="PR01554">
    <property type="entry name" value="FIMREGULATRY"/>
</dbReference>
<keyword evidence="1" id="KW-0805">Transcription regulation</keyword>
<proteinExistence type="predicted"/>
<organism evidence="3 4">
    <name type="scientific">Salmonella schwarzengrund (strain CVM19633)</name>
    <dbReference type="NCBI Taxonomy" id="439843"/>
    <lineage>
        <taxon>Bacteria</taxon>
        <taxon>Pseudomonadati</taxon>
        <taxon>Pseudomonadota</taxon>
        <taxon>Gammaproteobacteria</taxon>
        <taxon>Enterobacterales</taxon>
        <taxon>Enterobacteriaceae</taxon>
        <taxon>Salmonella</taxon>
    </lineage>
</organism>
<dbReference type="InterPro" id="IPR004356">
    <property type="entry name" value="Adhesin_operon_reg_prot"/>
</dbReference>
<gene>
    <name evidence="3" type="ordered locus">SeSA_A4577</name>
</gene>
<dbReference type="Proteomes" id="UP000001865">
    <property type="component" value="Chromosome"/>
</dbReference>
<sequence>MKLNKKSFSGVRIVRAGELEPGAVSEEQFWLLVDISPIHSEKIILALKDYFVSGYSRKVVCERHGMSGGYLSTSVNRLNFISRNVHKLAGYYSHHE</sequence>
<evidence type="ECO:0000313" key="4">
    <source>
        <dbReference type="Proteomes" id="UP000001865"/>
    </source>
</evidence>
<dbReference type="Gene3D" id="1.10.10.2690">
    <property type="match status" value="1"/>
</dbReference>
<dbReference type="InterPro" id="IPR053721">
    <property type="entry name" value="Fimbrial_Adhesin_Reg"/>
</dbReference>
<dbReference type="KEGG" id="sew:SeSA_A4577"/>
<evidence type="ECO:0000256" key="1">
    <source>
        <dbReference type="ARBA" id="ARBA00023015"/>
    </source>
</evidence>
<dbReference type="Pfam" id="PF03333">
    <property type="entry name" value="PapB"/>
    <property type="match status" value="1"/>
</dbReference>
<keyword evidence="2" id="KW-0804">Transcription</keyword>
<dbReference type="HOGENOM" id="CLU_134320_0_0_6"/>
<dbReference type="RefSeq" id="WP_000773469.1">
    <property type="nucleotide sequence ID" value="NC_011094.1"/>
</dbReference>